<gene>
    <name evidence="2" type="ORF">OLW01_03930</name>
</gene>
<sequence length="233" mass="25303">MQIIAHRGASGTAPENTITAFQLALDAGVSGIELDVQMVSGVAVVLHDRWLQKTTNGMGLTQDIDLAYLQSLDAGGGQSVPRLGDVLQLINGSCLVNIELKAPDCELAVLAEIEYALAALNFSVEQFLISSFNHHSLQKIKQLAPELKLGALTANLPLSYAQFATDIQAWSVHCAIDFIDQAFVDDAHQRGLQVWVYTVNQIEDIDAMLKLGVDAIFTDYPSRSIQYLNSISC</sequence>
<dbReference type="Pfam" id="PF03009">
    <property type="entry name" value="GDPD"/>
    <property type="match status" value="1"/>
</dbReference>
<evidence type="ECO:0000313" key="3">
    <source>
        <dbReference type="Proteomes" id="UP001163726"/>
    </source>
</evidence>
<name>A0ABY7AN73_9ALTE</name>
<dbReference type="Gene3D" id="3.20.20.190">
    <property type="entry name" value="Phosphatidylinositol (PI) phosphodiesterase"/>
    <property type="match status" value="1"/>
</dbReference>
<keyword evidence="3" id="KW-1185">Reference proteome</keyword>
<dbReference type="InterPro" id="IPR030395">
    <property type="entry name" value="GP_PDE_dom"/>
</dbReference>
<evidence type="ECO:0000313" key="2">
    <source>
        <dbReference type="EMBL" id="WAJ70959.1"/>
    </source>
</evidence>
<dbReference type="EMBL" id="CP109965">
    <property type="protein sequence ID" value="WAJ70959.1"/>
    <property type="molecule type" value="Genomic_DNA"/>
</dbReference>
<dbReference type="SUPFAM" id="SSF51695">
    <property type="entry name" value="PLC-like phosphodiesterases"/>
    <property type="match status" value="1"/>
</dbReference>
<dbReference type="PANTHER" id="PTHR46211:SF1">
    <property type="entry name" value="GLYCEROPHOSPHODIESTER PHOSPHODIESTERASE, CYTOPLASMIC"/>
    <property type="match status" value="1"/>
</dbReference>
<accession>A0ABY7AN73</accession>
<evidence type="ECO:0000259" key="1">
    <source>
        <dbReference type="PROSITE" id="PS51704"/>
    </source>
</evidence>
<dbReference type="Proteomes" id="UP001163726">
    <property type="component" value="Chromosome"/>
</dbReference>
<dbReference type="InterPro" id="IPR017946">
    <property type="entry name" value="PLC-like_Pdiesterase_TIM-brl"/>
</dbReference>
<proteinExistence type="predicted"/>
<feature type="domain" description="GP-PDE" evidence="1">
    <location>
        <begin position="1"/>
        <end position="228"/>
    </location>
</feature>
<protein>
    <submittedName>
        <fullName evidence="2">Glycerophosphodiester phosphodiesterase family protein</fullName>
    </submittedName>
</protein>
<reference evidence="2" key="1">
    <citation type="submission" date="2022-10" db="EMBL/GenBank/DDBJ databases">
        <title>Catenovulum adriacola sp. nov. isolated in the Harbour of Susak.</title>
        <authorList>
            <person name="Schoch T."/>
            <person name="Reich S.J."/>
            <person name="Stoeferle S."/>
            <person name="Flaiz M."/>
            <person name="Kazda M."/>
            <person name="Riedel C.U."/>
            <person name="Duerre P."/>
        </authorList>
    </citation>
    <scope>NUCLEOTIDE SEQUENCE</scope>
    <source>
        <strain evidence="2">TS8</strain>
    </source>
</reference>
<dbReference type="PANTHER" id="PTHR46211">
    <property type="entry name" value="GLYCEROPHOSPHORYL DIESTER PHOSPHODIESTERASE"/>
    <property type="match status" value="1"/>
</dbReference>
<dbReference type="PROSITE" id="PS51704">
    <property type="entry name" value="GP_PDE"/>
    <property type="match status" value="1"/>
</dbReference>
<dbReference type="RefSeq" id="WP_268075366.1">
    <property type="nucleotide sequence ID" value="NZ_CP109965.1"/>
</dbReference>
<organism evidence="2 3">
    <name type="scientific">Catenovulum adriaticum</name>
    <dbReference type="NCBI Taxonomy" id="2984846"/>
    <lineage>
        <taxon>Bacteria</taxon>
        <taxon>Pseudomonadati</taxon>
        <taxon>Pseudomonadota</taxon>
        <taxon>Gammaproteobacteria</taxon>
        <taxon>Alteromonadales</taxon>
        <taxon>Alteromonadaceae</taxon>
        <taxon>Catenovulum</taxon>
    </lineage>
</organism>